<dbReference type="Gene3D" id="1.10.10.60">
    <property type="entry name" value="Homeodomain-like"/>
    <property type="match status" value="2"/>
</dbReference>
<dbReference type="InterPro" id="IPR051552">
    <property type="entry name" value="HptR"/>
</dbReference>
<keyword evidence="2" id="KW-0963">Cytoplasm</keyword>
<evidence type="ECO:0000313" key="11">
    <source>
        <dbReference type="EMBL" id="MDO7907891.1"/>
    </source>
</evidence>
<dbReference type="SMART" id="SM00342">
    <property type="entry name" value="HTH_ARAC"/>
    <property type="match status" value="1"/>
</dbReference>
<dbReference type="PANTHER" id="PTHR42713">
    <property type="entry name" value="HISTIDINE KINASE-RELATED"/>
    <property type="match status" value="1"/>
</dbReference>
<proteinExistence type="predicted"/>
<dbReference type="PROSITE" id="PS01124">
    <property type="entry name" value="HTH_ARAC_FAMILY_2"/>
    <property type="match status" value="1"/>
</dbReference>
<keyword evidence="6" id="KW-0238">DNA-binding</keyword>
<comment type="caution">
    <text evidence="11">The sequence shown here is derived from an EMBL/GenBank/DDBJ whole genome shotgun (WGS) entry which is preliminary data.</text>
</comment>
<keyword evidence="7" id="KW-0804">Transcription</keyword>
<dbReference type="SMART" id="SM00448">
    <property type="entry name" value="REC"/>
    <property type="match status" value="1"/>
</dbReference>
<keyword evidence="12" id="KW-1185">Reference proteome</keyword>
<dbReference type="PROSITE" id="PS50110">
    <property type="entry name" value="RESPONSE_REGULATORY"/>
    <property type="match status" value="1"/>
</dbReference>
<comment type="subcellular location">
    <subcellularLocation>
        <location evidence="1">Cytoplasm</location>
    </subcellularLocation>
</comment>
<name>A0ABT9CFB2_9BACL</name>
<accession>A0ABT9CFB2</accession>
<evidence type="ECO:0000259" key="9">
    <source>
        <dbReference type="PROSITE" id="PS01124"/>
    </source>
</evidence>
<dbReference type="SUPFAM" id="SSF46689">
    <property type="entry name" value="Homeodomain-like"/>
    <property type="match status" value="2"/>
</dbReference>
<evidence type="ECO:0000256" key="6">
    <source>
        <dbReference type="ARBA" id="ARBA00023125"/>
    </source>
</evidence>
<dbReference type="SUPFAM" id="SSF52172">
    <property type="entry name" value="CheY-like"/>
    <property type="match status" value="1"/>
</dbReference>
<dbReference type="CDD" id="cd17536">
    <property type="entry name" value="REC_YesN-like"/>
    <property type="match status" value="1"/>
</dbReference>
<dbReference type="RefSeq" id="WP_305025109.1">
    <property type="nucleotide sequence ID" value="NZ_JAUQTB010000010.1"/>
</dbReference>
<reference evidence="11 12" key="1">
    <citation type="submission" date="2023-07" db="EMBL/GenBank/DDBJ databases">
        <title>Paenibacillus sp. JX-17 nov. isolated from soil.</title>
        <authorList>
            <person name="Wan Y."/>
            <person name="Liu B."/>
        </authorList>
    </citation>
    <scope>NUCLEOTIDE SEQUENCE [LARGE SCALE GENOMIC DNA]</scope>
    <source>
        <strain evidence="11 12">JX-17</strain>
    </source>
</reference>
<dbReference type="InterPro" id="IPR001789">
    <property type="entry name" value="Sig_transdc_resp-reg_receiver"/>
</dbReference>
<evidence type="ECO:0000256" key="7">
    <source>
        <dbReference type="ARBA" id="ARBA00023163"/>
    </source>
</evidence>
<dbReference type="Pfam" id="PF00072">
    <property type="entry name" value="Response_reg"/>
    <property type="match status" value="1"/>
</dbReference>
<dbReference type="Proteomes" id="UP001240171">
    <property type="component" value="Unassembled WGS sequence"/>
</dbReference>
<keyword evidence="3 8" id="KW-0597">Phosphoprotein</keyword>
<feature type="domain" description="Response regulatory" evidence="10">
    <location>
        <begin position="3"/>
        <end position="120"/>
    </location>
</feature>
<evidence type="ECO:0000256" key="4">
    <source>
        <dbReference type="ARBA" id="ARBA00023012"/>
    </source>
</evidence>
<gene>
    <name evidence="11" type="ORF">Q5741_15875</name>
</gene>
<evidence type="ECO:0000259" key="10">
    <source>
        <dbReference type="PROSITE" id="PS50110"/>
    </source>
</evidence>
<evidence type="ECO:0000256" key="3">
    <source>
        <dbReference type="ARBA" id="ARBA00022553"/>
    </source>
</evidence>
<dbReference type="PROSITE" id="PS00041">
    <property type="entry name" value="HTH_ARAC_FAMILY_1"/>
    <property type="match status" value="1"/>
</dbReference>
<dbReference type="InterPro" id="IPR018060">
    <property type="entry name" value="HTH_AraC"/>
</dbReference>
<evidence type="ECO:0000256" key="1">
    <source>
        <dbReference type="ARBA" id="ARBA00004496"/>
    </source>
</evidence>
<protein>
    <submittedName>
        <fullName evidence="11">Response regulator transcription factor</fullName>
    </submittedName>
</protein>
<dbReference type="InterPro" id="IPR009057">
    <property type="entry name" value="Homeodomain-like_sf"/>
</dbReference>
<evidence type="ECO:0000256" key="5">
    <source>
        <dbReference type="ARBA" id="ARBA00023015"/>
    </source>
</evidence>
<keyword evidence="5" id="KW-0805">Transcription regulation</keyword>
<organism evidence="11 12">
    <name type="scientific">Paenibacillus lacisoli</name>
    <dbReference type="NCBI Taxonomy" id="3064525"/>
    <lineage>
        <taxon>Bacteria</taxon>
        <taxon>Bacillati</taxon>
        <taxon>Bacillota</taxon>
        <taxon>Bacilli</taxon>
        <taxon>Bacillales</taxon>
        <taxon>Paenibacillaceae</taxon>
        <taxon>Paenibacillus</taxon>
    </lineage>
</organism>
<dbReference type="InterPro" id="IPR018062">
    <property type="entry name" value="HTH_AraC-typ_CS"/>
</dbReference>
<dbReference type="Pfam" id="PF12833">
    <property type="entry name" value="HTH_18"/>
    <property type="match status" value="1"/>
</dbReference>
<evidence type="ECO:0000256" key="8">
    <source>
        <dbReference type="PROSITE-ProRule" id="PRU00169"/>
    </source>
</evidence>
<evidence type="ECO:0000256" key="2">
    <source>
        <dbReference type="ARBA" id="ARBA00022490"/>
    </source>
</evidence>
<dbReference type="PRINTS" id="PR00032">
    <property type="entry name" value="HTHARAC"/>
</dbReference>
<dbReference type="EMBL" id="JAUQTB010000010">
    <property type="protein sequence ID" value="MDO7907891.1"/>
    <property type="molecule type" value="Genomic_DNA"/>
</dbReference>
<dbReference type="Gene3D" id="3.40.50.2300">
    <property type="match status" value="1"/>
</dbReference>
<feature type="modified residue" description="4-aspartylphosphate" evidence="8">
    <location>
        <position position="55"/>
    </location>
</feature>
<dbReference type="PANTHER" id="PTHR42713:SF3">
    <property type="entry name" value="TRANSCRIPTIONAL REGULATORY PROTEIN HPTR"/>
    <property type="match status" value="1"/>
</dbReference>
<feature type="domain" description="HTH araC/xylS-type" evidence="9">
    <location>
        <begin position="422"/>
        <end position="519"/>
    </location>
</feature>
<dbReference type="InterPro" id="IPR020449">
    <property type="entry name" value="Tscrpt_reg_AraC-type_HTH"/>
</dbReference>
<keyword evidence="4" id="KW-0902">Two-component regulatory system</keyword>
<sequence length="522" mass="59021">MFKVLIADDEPMIREGLASIMEWEELGYSVAATAANGREALQKYQEVQPDLIIIDIRMPGMTGLEVIRELRQSGASVHFIILSGYADFDYAKEAITMGVNSYLLKPVDEDEMKEELLRIHTMLVREQNNGPRQVQEEMIYRDHLVEALLFSSESLSGDRDPAVQLNLNWPSYQVILLELLNENGSDSLAEAAVKRRISELFDLRDRGILFSAGYHVGILLREPVYGTEAARLLSEELTEAASTWGYRIFGAAGESVTDLHELTASYAVASRLLSFRFLYREQRLMLPQDLSVLESSVAAEERAGDEDSDQDPVHYAEKLYYALDIVSLEAVKRVLAEMKDVLPRYYRTEQSLKNGFAQVFSLAMNKLSASQSGRLDTLQDTTALLSEVYRQPTLDCLVLRAEEQLSQLISHLGGSSKDIVLKQMVDFIRRNYSENLKLELLAEIFNYNSGYLGKLFKSHTGESFNAFLDKVRIENAKELLSQGLKVHQVAERVGYGNVDYFHSKFKRYVGSSPSSYRDHGRG</sequence>
<dbReference type="InterPro" id="IPR011006">
    <property type="entry name" value="CheY-like_superfamily"/>
</dbReference>
<evidence type="ECO:0000313" key="12">
    <source>
        <dbReference type="Proteomes" id="UP001240171"/>
    </source>
</evidence>